<evidence type="ECO:0000313" key="2">
    <source>
        <dbReference type="Proteomes" id="UP001557484"/>
    </source>
</evidence>
<accession>A0ABV3TZY3</accession>
<organism evidence="1 2">
    <name type="scientific">Zhongshania arctica</name>
    <dbReference type="NCBI Taxonomy" id="3238302"/>
    <lineage>
        <taxon>Bacteria</taxon>
        <taxon>Pseudomonadati</taxon>
        <taxon>Pseudomonadota</taxon>
        <taxon>Gammaproteobacteria</taxon>
        <taxon>Cellvibrionales</taxon>
        <taxon>Spongiibacteraceae</taxon>
        <taxon>Zhongshania</taxon>
    </lineage>
</organism>
<dbReference type="PIRSF" id="PIRSF037225">
    <property type="entry name" value="UCP037225"/>
    <property type="match status" value="1"/>
</dbReference>
<dbReference type="RefSeq" id="WP_368376613.1">
    <property type="nucleotide sequence ID" value="NZ_JBFRYB010000001.1"/>
</dbReference>
<dbReference type="InterPro" id="IPR017143">
    <property type="entry name" value="UCP037225"/>
</dbReference>
<protein>
    <submittedName>
        <fullName evidence="1">CPXCG motif-containing cysteine-rich protein</fullName>
    </submittedName>
</protein>
<dbReference type="InterPro" id="IPR025990">
    <property type="entry name" value="zinc_ribbon_bacterial"/>
</dbReference>
<dbReference type="EMBL" id="JBFRYB010000001">
    <property type="protein sequence ID" value="MEX1666538.1"/>
    <property type="molecule type" value="Genomic_DNA"/>
</dbReference>
<dbReference type="Proteomes" id="UP001557484">
    <property type="component" value="Unassembled WGS sequence"/>
</dbReference>
<keyword evidence="2" id="KW-1185">Reference proteome</keyword>
<dbReference type="Pfam" id="PF14255">
    <property type="entry name" value="Zn_ribbon_21"/>
    <property type="match status" value="1"/>
</dbReference>
<evidence type="ECO:0000313" key="1">
    <source>
        <dbReference type="EMBL" id="MEX1666538.1"/>
    </source>
</evidence>
<reference evidence="1 2" key="1">
    <citation type="journal article" date="2011" name="Int. J. Syst. Evol. Microbiol.">
        <title>Zhongshania antarctica gen. nov., sp. nov. and Zhongshania guokunii sp. nov., gammaproteobacteria respectively isolated from coastal attached (fast) ice and surface seawater of the Antarctic.</title>
        <authorList>
            <person name="Li H.J."/>
            <person name="Zhang X.Y."/>
            <person name="Chen C.X."/>
            <person name="Zhang Y.J."/>
            <person name="Gao Z.M."/>
            <person name="Yu Y."/>
            <person name="Chen X.L."/>
            <person name="Chen B."/>
            <person name="Zhang Y.Z."/>
        </authorList>
    </citation>
    <scope>NUCLEOTIDE SEQUENCE [LARGE SCALE GENOMIC DNA]</scope>
    <source>
        <strain evidence="1 2">R06B22</strain>
    </source>
</reference>
<proteinExistence type="predicted"/>
<name>A0ABV3TZY3_9GAMM</name>
<comment type="caution">
    <text evidence="1">The sequence shown here is derived from an EMBL/GenBank/DDBJ whole genome shotgun (WGS) entry which is preliminary data.</text>
</comment>
<sequence length="65" mass="7177">MNALESISEHCPYCGEAIELLLDSSAGDDEYVEDCEVCCRPMTIALSLDEELGLTVRVYAENEAF</sequence>
<gene>
    <name evidence="1" type="ORF">AB4875_13675</name>
</gene>